<dbReference type="InterPro" id="IPR001296">
    <property type="entry name" value="Glyco_trans_1"/>
</dbReference>
<keyword evidence="1" id="KW-0328">Glycosyltransferase</keyword>
<dbReference type="PANTHER" id="PTHR12526:SF629">
    <property type="entry name" value="TEICHURONIC ACID BIOSYNTHESIS GLYCOSYLTRANSFERASE TUAH-RELATED"/>
    <property type="match status" value="1"/>
</dbReference>
<name>A0A2K4MTZ4_9NEIS</name>
<sequence>MKYVMVSSISDGRKSGAISVAGEIAQLGILNGFDKLGKNIDRIISYCPNRVYPNGPLIYKGGLKNMSGRKINFLPYINLPVIRWITLNIALIFSLIGFASRGDAVIFYNYSYPSGWAGLISRAIKKFNLFAIIFDIHVPGETVKNNLKWKFEYFTYKYILPRSDKLIVISDEIIKNFSPAVPSLLIEGGIHEINEVKFNHVVKKETNGEKLFKIGFAGRLDDDNCILEILQAFKKIEKSGAPVELNIAGNGKYTEEVKKAAAESARIIFHGQVAHSKSVEILKKQNLNLCIRATKKFHTRYFFPSKLLEYMFLGVPVLATDIPFSKGNINKYTFVLKGEESEDIYKTILDVLNTNDSEIQAKLLECEKIKHSFMWDNQVKKMYKFFEGIDSDS</sequence>
<dbReference type="Pfam" id="PF00534">
    <property type="entry name" value="Glycos_transf_1"/>
    <property type="match status" value="1"/>
</dbReference>
<keyword evidence="6" id="KW-1185">Reference proteome</keyword>
<feature type="domain" description="Glycosyl transferase family 1" evidence="4">
    <location>
        <begin position="203"/>
        <end position="356"/>
    </location>
</feature>
<reference evidence="5 6" key="1">
    <citation type="submission" date="2018-01" db="EMBL/GenBank/DDBJ databases">
        <title>Genomic Sequence of Chromobacterium MWU13-2610 from wild cranberry bogs within the Cape Cod National Seashore.</title>
        <authorList>
            <person name="O'Hara-Hanley K."/>
            <person name="Soby S."/>
            <person name="Harrison A."/>
        </authorList>
    </citation>
    <scope>NUCLEOTIDE SEQUENCE [LARGE SCALE GENOMIC DNA]</scope>
    <source>
        <strain evidence="5 6">MWU13-2610</strain>
    </source>
</reference>
<protein>
    <recommendedName>
        <fullName evidence="4">Glycosyl transferase family 1 domain-containing protein</fullName>
    </recommendedName>
</protein>
<dbReference type="Proteomes" id="UP000236416">
    <property type="component" value="Unassembled WGS sequence"/>
</dbReference>
<dbReference type="SUPFAM" id="SSF53756">
    <property type="entry name" value="UDP-Glycosyltransferase/glycogen phosphorylase"/>
    <property type="match status" value="1"/>
</dbReference>
<organism evidence="5 6">
    <name type="scientific">Chromobacterium sinusclupearum</name>
    <dbReference type="NCBI Taxonomy" id="2077146"/>
    <lineage>
        <taxon>Bacteria</taxon>
        <taxon>Pseudomonadati</taxon>
        <taxon>Pseudomonadota</taxon>
        <taxon>Betaproteobacteria</taxon>
        <taxon>Neisseriales</taxon>
        <taxon>Chromobacteriaceae</taxon>
        <taxon>Chromobacterium</taxon>
    </lineage>
</organism>
<evidence type="ECO:0000256" key="3">
    <source>
        <dbReference type="SAM" id="Phobius"/>
    </source>
</evidence>
<proteinExistence type="predicted"/>
<gene>
    <name evidence="5" type="ORF">C2134_00920</name>
</gene>
<dbReference type="AlphaFoldDB" id="A0A2K4MTZ4"/>
<dbReference type="PANTHER" id="PTHR12526">
    <property type="entry name" value="GLYCOSYLTRANSFERASE"/>
    <property type="match status" value="1"/>
</dbReference>
<keyword evidence="2" id="KW-0808">Transferase</keyword>
<dbReference type="RefSeq" id="WP_103316762.1">
    <property type="nucleotide sequence ID" value="NZ_PPTF01000004.1"/>
</dbReference>
<evidence type="ECO:0000256" key="2">
    <source>
        <dbReference type="ARBA" id="ARBA00022679"/>
    </source>
</evidence>
<evidence type="ECO:0000259" key="4">
    <source>
        <dbReference type="Pfam" id="PF00534"/>
    </source>
</evidence>
<evidence type="ECO:0000313" key="5">
    <source>
        <dbReference type="EMBL" id="POB00559.1"/>
    </source>
</evidence>
<evidence type="ECO:0000313" key="6">
    <source>
        <dbReference type="Proteomes" id="UP000236416"/>
    </source>
</evidence>
<keyword evidence="3" id="KW-0812">Transmembrane</keyword>
<keyword evidence="3" id="KW-1133">Transmembrane helix</keyword>
<accession>A0A2K4MTZ4</accession>
<comment type="caution">
    <text evidence="5">The sequence shown here is derived from an EMBL/GenBank/DDBJ whole genome shotgun (WGS) entry which is preliminary data.</text>
</comment>
<keyword evidence="3" id="KW-0472">Membrane</keyword>
<evidence type="ECO:0000256" key="1">
    <source>
        <dbReference type="ARBA" id="ARBA00022676"/>
    </source>
</evidence>
<dbReference type="EMBL" id="PPTF01000004">
    <property type="protein sequence ID" value="POB00559.1"/>
    <property type="molecule type" value="Genomic_DNA"/>
</dbReference>
<dbReference type="GO" id="GO:0016757">
    <property type="term" value="F:glycosyltransferase activity"/>
    <property type="evidence" value="ECO:0007669"/>
    <property type="project" value="UniProtKB-KW"/>
</dbReference>
<feature type="transmembrane region" description="Helical" evidence="3">
    <location>
        <begin position="73"/>
        <end position="99"/>
    </location>
</feature>
<dbReference type="Gene3D" id="3.40.50.2000">
    <property type="entry name" value="Glycogen Phosphorylase B"/>
    <property type="match status" value="2"/>
</dbReference>